<gene>
    <name evidence="4" type="ORF">ABII15_05770</name>
</gene>
<dbReference type="SMART" id="SM00116">
    <property type="entry name" value="CBS"/>
    <property type="match status" value="2"/>
</dbReference>
<dbReference type="EMBL" id="CP159534">
    <property type="protein sequence ID" value="XCJ69500.1"/>
    <property type="molecule type" value="Genomic_DNA"/>
</dbReference>
<dbReference type="KEGG" id="stac:ABII15_05770"/>
<dbReference type="SUPFAM" id="SSF54631">
    <property type="entry name" value="CBS-domain pair"/>
    <property type="match status" value="1"/>
</dbReference>
<evidence type="ECO:0000256" key="2">
    <source>
        <dbReference type="SAM" id="MobiDB-lite"/>
    </source>
</evidence>
<proteinExistence type="predicted"/>
<dbReference type="AlphaFoldDB" id="A0AAU8INK2"/>
<dbReference type="InterPro" id="IPR000644">
    <property type="entry name" value="CBS_dom"/>
</dbReference>
<dbReference type="Pfam" id="PF00571">
    <property type="entry name" value="CBS"/>
    <property type="match status" value="1"/>
</dbReference>
<name>A0AAU8INK2_9ACTN</name>
<evidence type="ECO:0000256" key="1">
    <source>
        <dbReference type="PROSITE-ProRule" id="PRU00703"/>
    </source>
</evidence>
<protein>
    <submittedName>
        <fullName evidence="4">CBS domain-containing protein</fullName>
    </submittedName>
</protein>
<sequence>MRAACCHHAPAPRRSGQLIDHREDAAIVRAWTIRGGSQGEREAMALDQGLVVVGWDEVGDLSACKSIDDVGTVLEESYPDAASRTLVNWKHQLWRFLTMDIGDLVVMPRKFQQIVSIGELTGPYEYRADQPAGSRHVRTANWRVRALDRAAIKGDLRDSMGSFLTISELTRREAVQRVTALLQGGRDPGFTGGIEPPADPDALEADVANAGTRQLTARDLIALWGWSRRTSGVTEVVDQELAARDLTVEPHFNSVRLDDLVTVSSASDETGTTDESSELDASLSGQSSSGDPFKKTPADQDLGWRIGTLPFARDVTTIPIDGELGLAYSHMVESDFSQLPVVDRNGRTQGVVTWQSIARAKLTGRGNTVAEVTDRNAPTARETEELFSRIQDLRRHGFLVIVDGDHLVTGVLTASDIADQLKLRIEPFTLLEEVELRLRRTLNRFKQDDLPARTQNLLQKKGRITLGEYRYVLQEPALWSHLNWPFDQQSFLERLDVVKKFRDSVAHWDVDAPEAEREAVEATRQLLRLLQLVA</sequence>
<keyword evidence="1" id="KW-0129">CBS domain</keyword>
<evidence type="ECO:0000313" key="4">
    <source>
        <dbReference type="EMBL" id="XCJ69500.1"/>
    </source>
</evidence>
<feature type="domain" description="CBS" evidence="3">
    <location>
        <begin position="311"/>
        <end position="369"/>
    </location>
</feature>
<dbReference type="PROSITE" id="PS51371">
    <property type="entry name" value="CBS"/>
    <property type="match status" value="1"/>
</dbReference>
<accession>A0AAU8INK2</accession>
<dbReference type="RefSeq" id="WP_353941187.1">
    <property type="nucleotide sequence ID" value="NZ_CP159534.1"/>
</dbReference>
<reference evidence="4" key="1">
    <citation type="submission" date="2024-06" db="EMBL/GenBank/DDBJ databases">
        <title>Streptomyces sp. strain HUAS MG91 genome sequences.</title>
        <authorList>
            <person name="Mo P."/>
        </authorList>
    </citation>
    <scope>NUCLEOTIDE SEQUENCE</scope>
    <source>
        <strain evidence="4">HUAS MG91</strain>
    </source>
</reference>
<evidence type="ECO:0000259" key="3">
    <source>
        <dbReference type="PROSITE" id="PS51371"/>
    </source>
</evidence>
<dbReference type="Gene3D" id="3.10.580.10">
    <property type="entry name" value="CBS-domain"/>
    <property type="match status" value="1"/>
</dbReference>
<feature type="region of interest" description="Disordered" evidence="2">
    <location>
        <begin position="266"/>
        <end position="299"/>
    </location>
</feature>
<dbReference type="InterPro" id="IPR046342">
    <property type="entry name" value="CBS_dom_sf"/>
</dbReference>
<organism evidence="4">
    <name type="scientific">Streptomyces tabacisoli</name>
    <dbReference type="NCBI Taxonomy" id="3156398"/>
    <lineage>
        <taxon>Bacteria</taxon>
        <taxon>Bacillati</taxon>
        <taxon>Actinomycetota</taxon>
        <taxon>Actinomycetes</taxon>
        <taxon>Kitasatosporales</taxon>
        <taxon>Streptomycetaceae</taxon>
        <taxon>Streptomyces</taxon>
    </lineage>
</organism>